<dbReference type="RefSeq" id="WP_330087421.1">
    <property type="nucleotide sequence ID" value="NZ_JAUGZK010000004.1"/>
</dbReference>
<protein>
    <submittedName>
        <fullName evidence="2">Transporter substrate-binding domain-containing protein</fullName>
    </submittedName>
</protein>
<gene>
    <name evidence="2" type="ORF">QWF21_07485</name>
</gene>
<evidence type="ECO:0000256" key="1">
    <source>
        <dbReference type="SAM" id="SignalP"/>
    </source>
</evidence>
<dbReference type="PANTHER" id="PTHR38834:SF3">
    <property type="entry name" value="SOLUTE-BINDING PROTEIN FAMILY 3_N-TERMINAL DOMAIN-CONTAINING PROTEIN"/>
    <property type="match status" value="1"/>
</dbReference>
<dbReference type="SUPFAM" id="SSF53850">
    <property type="entry name" value="Periplasmic binding protein-like II"/>
    <property type="match status" value="1"/>
</dbReference>
<evidence type="ECO:0000313" key="2">
    <source>
        <dbReference type="EMBL" id="MEE2024086.1"/>
    </source>
</evidence>
<keyword evidence="3" id="KW-1185">Reference proteome</keyword>
<accession>A0ABU7JEG7</accession>
<evidence type="ECO:0000313" key="3">
    <source>
        <dbReference type="Proteomes" id="UP001339167"/>
    </source>
</evidence>
<proteinExistence type="predicted"/>
<name>A0ABU7JEG7_9GAMM</name>
<dbReference type="Gene3D" id="3.40.190.10">
    <property type="entry name" value="Periplasmic binding protein-like II"/>
    <property type="match status" value="2"/>
</dbReference>
<sequence length="242" mass="26749">MQLLLGAALMLAANALPTEPLTAVTTPMGSYQTMVDGEVAGSNTLWVRQLLNEAGLDADFVIYPWARAYQLARTEPNVLIYAMARLPERESQFHWIGPIANFELAVLVKTEQQAALKQQLLQGGRMSLAVPRDHAAVPLLKAMPEAGQLDLFFTATTDEAFQLLVHKRVDAVVENPALLTELLEPYQLPGDTLQLLWLLPVSGAAAYLAASKTTDPHLVERLQQAWQRLYGVSQPMPRERPE</sequence>
<reference evidence="2 3" key="1">
    <citation type="submission" date="2023-06" db="EMBL/GenBank/DDBJ databases">
        <title>Alkalimonas sp., MEB004 an alkaliphilic bacterium isolated from Lonar Lake, India.</title>
        <authorList>
            <person name="Joshi A."/>
            <person name="Thite S."/>
        </authorList>
    </citation>
    <scope>NUCLEOTIDE SEQUENCE [LARGE SCALE GENOMIC DNA]</scope>
    <source>
        <strain evidence="2 3">MEB004</strain>
    </source>
</reference>
<dbReference type="PANTHER" id="PTHR38834">
    <property type="entry name" value="PERIPLASMIC SUBSTRATE BINDING PROTEIN FAMILY 3"/>
    <property type="match status" value="1"/>
</dbReference>
<feature type="chain" id="PRO_5047063114" evidence="1">
    <location>
        <begin position="16"/>
        <end position="242"/>
    </location>
</feature>
<dbReference type="Proteomes" id="UP001339167">
    <property type="component" value="Unassembled WGS sequence"/>
</dbReference>
<feature type="signal peptide" evidence="1">
    <location>
        <begin position="1"/>
        <end position="15"/>
    </location>
</feature>
<organism evidence="2 3">
    <name type="scientific">Alkalimonas mucilaginosa</name>
    <dbReference type="NCBI Taxonomy" id="3057676"/>
    <lineage>
        <taxon>Bacteria</taxon>
        <taxon>Pseudomonadati</taxon>
        <taxon>Pseudomonadota</taxon>
        <taxon>Gammaproteobacteria</taxon>
        <taxon>Alkalimonas</taxon>
    </lineage>
</organism>
<keyword evidence="1" id="KW-0732">Signal</keyword>
<comment type="caution">
    <text evidence="2">The sequence shown here is derived from an EMBL/GenBank/DDBJ whole genome shotgun (WGS) entry which is preliminary data.</text>
</comment>
<dbReference type="EMBL" id="JAUGZK010000004">
    <property type="protein sequence ID" value="MEE2024086.1"/>
    <property type="molecule type" value="Genomic_DNA"/>
</dbReference>